<feature type="region of interest" description="Disordered" evidence="1">
    <location>
        <begin position="347"/>
        <end position="429"/>
    </location>
</feature>
<protein>
    <submittedName>
        <fullName evidence="2">Enolase-phosphatase E1-like</fullName>
    </submittedName>
</protein>
<evidence type="ECO:0000256" key="1">
    <source>
        <dbReference type="SAM" id="MobiDB-lite"/>
    </source>
</evidence>
<sequence>MGSTFSKKKGFCTVLRSKMQKTKADQMLPAQTLQDAATWTGENHFPPKDMEEAPQAIKVPPAAQTEHGTGKSKTKLDAEPAAQVPEEKAETCSTELHRKGAEVPPAVEMPQETEATAQMMPDGQPAPQMTQEQGESLDESGKEHPAPHLAEGSLPEMQVRQETPEAKPAAHTVIEAEVHVPSEMQPAMEPIGESGALSAVESKQEAEVERTVEMTPAGESALQDDNMQRTVEIPSTVQATEATKEAEPACQETRALTAQTTGESQAAQTVAEDKPATQADAVPQVMQETQKHPANVQPDLQTVQESEAQPSEKNDQDTNQSEAPAAMQAVQETPCCPTEALLARQVGQESAQATEAIPVCEEATRPAAEESSEASVDTPDAATCKGADNLPLAQRSTSSAQTSWGAKEGIAVRPPAARPTEELREAEPALQRMRETVRIGILHIVSRGSRLRPQ</sequence>
<evidence type="ECO:0000313" key="3">
    <source>
        <dbReference type="Proteomes" id="UP000050525"/>
    </source>
</evidence>
<evidence type="ECO:0000313" key="2">
    <source>
        <dbReference type="EMBL" id="KYO38985.1"/>
    </source>
</evidence>
<dbReference type="EMBL" id="AKHW03002395">
    <property type="protein sequence ID" value="KYO38985.1"/>
    <property type="molecule type" value="Genomic_DNA"/>
</dbReference>
<feature type="region of interest" description="Disordered" evidence="1">
    <location>
        <begin position="40"/>
        <end position="107"/>
    </location>
</feature>
<name>A0A151NR91_ALLMI</name>
<feature type="compositionally biased region" description="Polar residues" evidence="1">
    <location>
        <begin position="254"/>
        <end position="268"/>
    </location>
</feature>
<feature type="region of interest" description="Disordered" evidence="1">
    <location>
        <begin position="119"/>
        <end position="155"/>
    </location>
</feature>
<reference evidence="2 3" key="1">
    <citation type="journal article" date="2012" name="Genome Biol.">
        <title>Sequencing three crocodilian genomes to illuminate the evolution of archosaurs and amniotes.</title>
        <authorList>
            <person name="St John J.A."/>
            <person name="Braun E.L."/>
            <person name="Isberg S.R."/>
            <person name="Miles L.G."/>
            <person name="Chong A.Y."/>
            <person name="Gongora J."/>
            <person name="Dalzell P."/>
            <person name="Moran C."/>
            <person name="Bed'hom B."/>
            <person name="Abzhanov A."/>
            <person name="Burgess S.C."/>
            <person name="Cooksey A.M."/>
            <person name="Castoe T.A."/>
            <person name="Crawford N.G."/>
            <person name="Densmore L.D."/>
            <person name="Drew J.C."/>
            <person name="Edwards S.V."/>
            <person name="Faircloth B.C."/>
            <person name="Fujita M.K."/>
            <person name="Greenwold M.J."/>
            <person name="Hoffmann F.G."/>
            <person name="Howard J.M."/>
            <person name="Iguchi T."/>
            <person name="Janes D.E."/>
            <person name="Khan S.Y."/>
            <person name="Kohno S."/>
            <person name="de Koning A.J."/>
            <person name="Lance S.L."/>
            <person name="McCarthy F.M."/>
            <person name="McCormack J.E."/>
            <person name="Merchant M.E."/>
            <person name="Peterson D.G."/>
            <person name="Pollock D.D."/>
            <person name="Pourmand N."/>
            <person name="Raney B.J."/>
            <person name="Roessler K.A."/>
            <person name="Sanford J.R."/>
            <person name="Sawyer R.H."/>
            <person name="Schmidt C.J."/>
            <person name="Triplett E.W."/>
            <person name="Tuberville T.D."/>
            <person name="Venegas-Anaya M."/>
            <person name="Howard J.T."/>
            <person name="Jarvis E.D."/>
            <person name="Guillette L.J.Jr."/>
            <person name="Glenn T.C."/>
            <person name="Green R.E."/>
            <person name="Ray D.A."/>
        </authorList>
    </citation>
    <scope>NUCLEOTIDE SEQUENCE [LARGE SCALE GENOMIC DNA]</scope>
    <source>
        <strain evidence="2">KSC_2009_1</strain>
    </source>
</reference>
<feature type="compositionally biased region" description="Polar residues" evidence="1">
    <location>
        <begin position="223"/>
        <end position="241"/>
    </location>
</feature>
<accession>A0A151NR91</accession>
<dbReference type="Proteomes" id="UP000050525">
    <property type="component" value="Unassembled WGS sequence"/>
</dbReference>
<comment type="caution">
    <text evidence="2">The sequence shown here is derived from an EMBL/GenBank/DDBJ whole genome shotgun (WGS) entry which is preliminary data.</text>
</comment>
<gene>
    <name evidence="2" type="ORF">Y1Q_0022581</name>
</gene>
<proteinExistence type="predicted"/>
<feature type="compositionally biased region" description="Basic and acidic residues" evidence="1">
    <location>
        <begin position="419"/>
        <end position="429"/>
    </location>
</feature>
<feature type="compositionally biased region" description="Polar residues" evidence="1">
    <location>
        <begin position="298"/>
        <end position="309"/>
    </location>
</feature>
<feature type="compositionally biased region" description="Basic and acidic residues" evidence="1">
    <location>
        <begin position="85"/>
        <end position="101"/>
    </location>
</feature>
<feature type="region of interest" description="Disordered" evidence="1">
    <location>
        <begin position="195"/>
        <end position="332"/>
    </location>
</feature>
<dbReference type="KEGG" id="amj:106738388"/>
<dbReference type="OrthoDB" id="10368220at2759"/>
<feature type="compositionally biased region" description="Polar residues" evidence="1">
    <location>
        <begin position="394"/>
        <end position="404"/>
    </location>
</feature>
<keyword evidence="3" id="KW-1185">Reference proteome</keyword>
<organism evidence="2 3">
    <name type="scientific">Alligator mississippiensis</name>
    <name type="common">American alligator</name>
    <dbReference type="NCBI Taxonomy" id="8496"/>
    <lineage>
        <taxon>Eukaryota</taxon>
        <taxon>Metazoa</taxon>
        <taxon>Chordata</taxon>
        <taxon>Craniata</taxon>
        <taxon>Vertebrata</taxon>
        <taxon>Euteleostomi</taxon>
        <taxon>Archelosauria</taxon>
        <taxon>Archosauria</taxon>
        <taxon>Crocodylia</taxon>
        <taxon>Alligatoridae</taxon>
        <taxon>Alligatorinae</taxon>
        <taxon>Alligator</taxon>
    </lineage>
</organism>
<feature type="compositionally biased region" description="Basic and acidic residues" evidence="1">
    <location>
        <begin position="202"/>
        <end position="212"/>
    </location>
</feature>
<dbReference type="AlphaFoldDB" id="A0A151NR91"/>